<proteinExistence type="predicted"/>
<gene>
    <name evidence="1" type="ordered locus">LLO_4083</name>
</gene>
<organism evidence="1 2">
    <name type="scientific">Legionella longbeachae serogroup 1 (strain NSW150)</name>
    <dbReference type="NCBI Taxonomy" id="661367"/>
    <lineage>
        <taxon>Bacteria</taxon>
        <taxon>Pseudomonadati</taxon>
        <taxon>Pseudomonadota</taxon>
        <taxon>Gammaproteobacteria</taxon>
        <taxon>Legionellales</taxon>
        <taxon>Legionellaceae</taxon>
        <taxon>Legionella</taxon>
    </lineage>
</organism>
<accession>D3HLN8</accession>
<dbReference type="KEGG" id="llo:LLO_4083"/>
<evidence type="ECO:0000313" key="2">
    <source>
        <dbReference type="Proteomes" id="UP000001060"/>
    </source>
</evidence>
<protein>
    <submittedName>
        <fullName evidence="1">Uncharacterized protein</fullName>
    </submittedName>
</protein>
<dbReference type="EMBL" id="FN650140">
    <property type="protein sequence ID" value="CBJ13358.1"/>
    <property type="molecule type" value="Genomic_DNA"/>
</dbReference>
<dbReference type="AlphaFoldDB" id="D3HLN8"/>
<reference evidence="1 2" key="1">
    <citation type="journal article" date="2010" name="PLoS Genet.">
        <title>Analysis of the Legionella longbeachae genome and transcriptome uncovers unique strategies to cause Legionnaires' disease.</title>
        <authorList>
            <person name="Cazalet C."/>
            <person name="Gomez-Valero L."/>
            <person name="Rusniok C."/>
            <person name="Lomma M."/>
            <person name="Dervins-Ravault D."/>
            <person name="Newton H."/>
            <person name="Sansom F."/>
            <person name="Jarraud S."/>
            <person name="Zidane N."/>
            <person name="Ma L."/>
            <person name="Bouchier C."/>
            <person name="Etienne J."/>
            <person name="Hartland E."/>
            <person name="Buchrieser C."/>
        </authorList>
    </citation>
    <scope>NUCLEOTIDE SEQUENCE [LARGE SCALE GENOMIC DNA]</scope>
    <source>
        <strain evidence="1 2">NSW150</strain>
    </source>
</reference>
<dbReference type="Proteomes" id="UP000001060">
    <property type="component" value="Chromosome"/>
</dbReference>
<keyword evidence="2" id="KW-1185">Reference proteome</keyword>
<evidence type="ECO:0000313" key="1">
    <source>
        <dbReference type="EMBL" id="CBJ13358.1"/>
    </source>
</evidence>
<name>D3HLN8_LEGLN</name>
<dbReference type="HOGENOM" id="CLU_2770798_0_0_6"/>
<sequence>MEFKLAGLKITRLFTMLSKIVIFKKTECLSQQNAIKLAKISLREICVFEYDIVILCTTFVVVSRCKLFI</sequence>
<dbReference type="STRING" id="661367.LLO_4083"/>